<feature type="domain" description="CN hydrolase" evidence="2">
    <location>
        <begin position="66"/>
        <end position="292"/>
    </location>
</feature>
<sequence>MSVRRFIVSSILLVIFIWLIWSFAGRSYPPDQPETFLDIVEEVNPSDSLYNNIVGIQPYMLAKDYIDQETFYRKMELYLDAARKSQLIHSNTVVLLPEYVGTWLVLSGEKHVLAEKDNLKDAMSTLVLSNIVDFVVNYFQSHELDRPTGTLFRMKARKMAEDYFNTFSQLAQQFNCYIAAGSIILPQPYVEEGELYVDKEGPLYNASFIFGPDGKIIGEPVLKAFPIESEIPFVSGEAVEKIPVFNLPMGKTALLICADSWYPEPYQVANQSQTEIILVPSYLTGDEGMKKPWQGYNGAPAPVDTNLNDIEKISEWEAWNKYALPGRIGQTNARIGLNVFLRGELWNLGADGQPLAVLYGHQLELNPANRAGIWSINF</sequence>
<dbReference type="Pfam" id="PF00795">
    <property type="entry name" value="CN_hydrolase"/>
    <property type="match status" value="1"/>
</dbReference>
<keyword evidence="4" id="KW-1185">Reference proteome</keyword>
<gene>
    <name evidence="3" type="ORF">NY014_05960</name>
</gene>
<dbReference type="Proteomes" id="UP001206788">
    <property type="component" value="Unassembled WGS sequence"/>
</dbReference>
<dbReference type="PANTHER" id="PTHR43674">
    <property type="entry name" value="NITRILASE C965.09-RELATED"/>
    <property type="match status" value="1"/>
</dbReference>
<reference evidence="3 4" key="1">
    <citation type="submission" date="2022-08" db="EMBL/GenBank/DDBJ databases">
        <title>Algoriphagus sp. CAU 1643 isolated from mud.</title>
        <authorList>
            <person name="Kim W."/>
        </authorList>
    </citation>
    <scope>NUCLEOTIDE SEQUENCE [LARGE SCALE GENOMIC DNA]</scope>
    <source>
        <strain evidence="3 4">CAU 1643</strain>
    </source>
</reference>
<dbReference type="Gene3D" id="3.60.110.10">
    <property type="entry name" value="Carbon-nitrogen hydrolase"/>
    <property type="match status" value="1"/>
</dbReference>
<evidence type="ECO:0000313" key="4">
    <source>
        <dbReference type="Proteomes" id="UP001206788"/>
    </source>
</evidence>
<dbReference type="EMBL" id="JANWGH010000001">
    <property type="protein sequence ID" value="MCS5489964.1"/>
    <property type="molecule type" value="Genomic_DNA"/>
</dbReference>
<evidence type="ECO:0000313" key="3">
    <source>
        <dbReference type="EMBL" id="MCS5489964.1"/>
    </source>
</evidence>
<organism evidence="3 4">
    <name type="scientific">Algoriphagus limi</name>
    <dbReference type="NCBI Taxonomy" id="2975273"/>
    <lineage>
        <taxon>Bacteria</taxon>
        <taxon>Pseudomonadati</taxon>
        <taxon>Bacteroidota</taxon>
        <taxon>Cytophagia</taxon>
        <taxon>Cytophagales</taxon>
        <taxon>Cyclobacteriaceae</taxon>
        <taxon>Algoriphagus</taxon>
    </lineage>
</organism>
<protein>
    <submittedName>
        <fullName evidence="3">Carbon-nitrogen hydrolase</fullName>
    </submittedName>
</protein>
<evidence type="ECO:0000259" key="2">
    <source>
        <dbReference type="Pfam" id="PF00795"/>
    </source>
</evidence>
<dbReference type="PANTHER" id="PTHR43674:SF13">
    <property type="entry name" value="CN HYDROLASE DOMAIN-CONTAINING PROTEIN"/>
    <property type="match status" value="1"/>
</dbReference>
<dbReference type="InterPro" id="IPR036526">
    <property type="entry name" value="C-N_Hydrolase_sf"/>
</dbReference>
<accession>A0ABT2G3X5</accession>
<evidence type="ECO:0000256" key="1">
    <source>
        <dbReference type="ARBA" id="ARBA00022801"/>
    </source>
</evidence>
<dbReference type="InterPro" id="IPR050345">
    <property type="entry name" value="Aliph_Amidase/BUP"/>
</dbReference>
<dbReference type="SUPFAM" id="SSF56317">
    <property type="entry name" value="Carbon-nitrogen hydrolase"/>
    <property type="match status" value="1"/>
</dbReference>
<dbReference type="GO" id="GO:0016787">
    <property type="term" value="F:hydrolase activity"/>
    <property type="evidence" value="ECO:0007669"/>
    <property type="project" value="UniProtKB-KW"/>
</dbReference>
<name>A0ABT2G3X5_9BACT</name>
<comment type="caution">
    <text evidence="3">The sequence shown here is derived from an EMBL/GenBank/DDBJ whole genome shotgun (WGS) entry which is preliminary data.</text>
</comment>
<keyword evidence="1 3" id="KW-0378">Hydrolase</keyword>
<proteinExistence type="predicted"/>
<dbReference type="RefSeq" id="WP_259413643.1">
    <property type="nucleotide sequence ID" value="NZ_JANWGH010000001.1"/>
</dbReference>
<dbReference type="InterPro" id="IPR003010">
    <property type="entry name" value="C-N_Hydrolase"/>
</dbReference>